<comment type="caution">
    <text evidence="2">The sequence shown here is derived from an EMBL/GenBank/DDBJ whole genome shotgun (WGS) entry which is preliminary data.</text>
</comment>
<name>A0A1V4ADQ9_9ACTN</name>
<accession>A0A1V4ADQ9</accession>
<organism evidence="2 3">
    <name type="scientific">Streptomyces tsukubensis</name>
    <dbReference type="NCBI Taxonomy" id="83656"/>
    <lineage>
        <taxon>Bacteria</taxon>
        <taxon>Bacillati</taxon>
        <taxon>Actinomycetota</taxon>
        <taxon>Actinomycetes</taxon>
        <taxon>Kitasatosporales</taxon>
        <taxon>Streptomycetaceae</taxon>
        <taxon>Streptomyces</taxon>
    </lineage>
</organism>
<dbReference type="Proteomes" id="UP000190539">
    <property type="component" value="Unassembled WGS sequence"/>
</dbReference>
<evidence type="ECO:0000256" key="1">
    <source>
        <dbReference type="SAM" id="MobiDB-lite"/>
    </source>
</evidence>
<dbReference type="RefSeq" id="WP_077965854.1">
    <property type="nucleotide sequence ID" value="NZ_CP045178.1"/>
</dbReference>
<dbReference type="AlphaFoldDB" id="A0A1V4ADQ9"/>
<reference evidence="2 3" key="1">
    <citation type="submission" date="2017-02" db="EMBL/GenBank/DDBJ databases">
        <title>Draft Genome Sequence of Streptomyces tsukubaensis F601, a Producer of the immunosuppressant tacrolimus FK506.</title>
        <authorList>
            <person name="Zong G."/>
            <person name="Zhong C."/>
            <person name="Fu J."/>
            <person name="Qin R."/>
            <person name="Cao G."/>
        </authorList>
    </citation>
    <scope>NUCLEOTIDE SEQUENCE [LARGE SCALE GENOMIC DNA]</scope>
    <source>
        <strain evidence="2 3">F601</strain>
    </source>
</reference>
<dbReference type="OrthoDB" id="6964321at2"/>
<feature type="region of interest" description="Disordered" evidence="1">
    <location>
        <begin position="46"/>
        <end position="68"/>
    </location>
</feature>
<gene>
    <name evidence="2" type="ORF">B1H18_07295</name>
</gene>
<sequence length="68" mass="7217">MADRSGGQFLPQFPDVPFIVTGPDPAAVERQAEQILARITVVVDSDRAPHRAGSPAVPGPEREATRAP</sequence>
<protein>
    <submittedName>
        <fullName evidence="2">Uncharacterized protein</fullName>
    </submittedName>
</protein>
<evidence type="ECO:0000313" key="2">
    <source>
        <dbReference type="EMBL" id="OON81890.1"/>
    </source>
</evidence>
<proteinExistence type="predicted"/>
<dbReference type="EMBL" id="MVFC01000003">
    <property type="protein sequence ID" value="OON81890.1"/>
    <property type="molecule type" value="Genomic_DNA"/>
</dbReference>
<evidence type="ECO:0000313" key="3">
    <source>
        <dbReference type="Proteomes" id="UP000190539"/>
    </source>
</evidence>
<keyword evidence="3" id="KW-1185">Reference proteome</keyword>
<dbReference type="STRING" id="83656.B1H18_07295"/>